<dbReference type="AlphaFoldDB" id="A0A928ZRK5"/>
<dbReference type="Gene3D" id="1.50.10.10">
    <property type="match status" value="1"/>
</dbReference>
<evidence type="ECO:0000313" key="6">
    <source>
        <dbReference type="EMBL" id="MBE9066688.1"/>
    </source>
</evidence>
<keyword evidence="6" id="KW-0378">Hydrolase</keyword>
<dbReference type="Pfam" id="PF00759">
    <property type="entry name" value="Glyco_hydro_9"/>
    <property type="match status" value="1"/>
</dbReference>
<evidence type="ECO:0000259" key="5">
    <source>
        <dbReference type="Pfam" id="PF02927"/>
    </source>
</evidence>
<feature type="domain" description="Cellulase Ig-like" evidence="5">
    <location>
        <begin position="44"/>
        <end position="125"/>
    </location>
</feature>
<reference evidence="6" key="1">
    <citation type="submission" date="2020-10" db="EMBL/GenBank/DDBJ databases">
        <authorList>
            <person name="Castelo-Branco R."/>
            <person name="Eusebio N."/>
            <person name="Adriana R."/>
            <person name="Vieira A."/>
            <person name="Brugerolle De Fraissinette N."/>
            <person name="Rezende De Castro R."/>
            <person name="Schneider M.P."/>
            <person name="Vasconcelos V."/>
            <person name="Leao P.N."/>
        </authorList>
    </citation>
    <scope>NUCLEOTIDE SEQUENCE</scope>
    <source>
        <strain evidence="6">LEGE 11479</strain>
    </source>
</reference>
<dbReference type="SUPFAM" id="SSF81296">
    <property type="entry name" value="E set domains"/>
    <property type="match status" value="1"/>
</dbReference>
<dbReference type="GO" id="GO:0000272">
    <property type="term" value="P:polysaccharide catabolic process"/>
    <property type="evidence" value="ECO:0007669"/>
    <property type="project" value="UniProtKB-KW"/>
</dbReference>
<keyword evidence="7" id="KW-1185">Reference proteome</keyword>
<dbReference type="CDD" id="cd02850">
    <property type="entry name" value="E_set_Cellulase_N"/>
    <property type="match status" value="1"/>
</dbReference>
<comment type="similarity">
    <text evidence="1">Belongs to the glycosyl hydrolase 9 (cellulase E) family.</text>
</comment>
<evidence type="ECO:0000256" key="2">
    <source>
        <dbReference type="ARBA" id="ARBA00023277"/>
    </source>
</evidence>
<dbReference type="InterPro" id="IPR001701">
    <property type="entry name" value="Glyco_hydro_9"/>
</dbReference>
<comment type="caution">
    <text evidence="6">The sequence shown here is derived from an EMBL/GenBank/DDBJ whole genome shotgun (WGS) entry which is preliminary data.</text>
</comment>
<dbReference type="InterPro" id="IPR013783">
    <property type="entry name" value="Ig-like_fold"/>
</dbReference>
<feature type="domain" description="Glycoside hydrolase family 9" evidence="4">
    <location>
        <begin position="142"/>
        <end position="613"/>
    </location>
</feature>
<dbReference type="InterPro" id="IPR012341">
    <property type="entry name" value="6hp_glycosidase-like_sf"/>
</dbReference>
<sequence>MMRSILSNLYTPRLTKLRKLSVGAVLITISAASCSGSSQMPDAKESQVLVDQFGYRPEDPKVAVVIGHPDGSQPYELKNIETDQVIDVLTPVKWGNGAVHSQSGERAWWVDFSSIEEPGTYVLVREDGETRSAEFDIRADVYKDVLIAATKMFFYQRSGFAKQKPFADARWTDDAAYVGPGQDTEARFVNDKLNPASARDMRGGWFDAGDTNKYVTYALQPIHQLLTAYGQNPKIWTDDFNIPESGNGIPDLLDEIKFELDWLMRMQDADGGAFIKLGTLDYDFTSPIPSKDTRPRYYGPKCSSSTIAIASMFAHAAWEMQSIPELSDYATDLKLRAESAWNWYQNNPVSEDCDTGEIKSGDADMTADTQSGTAVSAAAYLFAVTGENRYSDYVAENLSSAQPYKDGAWSRYEPWQGDALIFYSQLPSADSTLKERILLDLEQTTVDNPEAYGNDDDLDPFRSYMPDDQYHWGSNMIKANYGSMNYDPILLGLNVAEWFDYTDRAAGALHYLHGVNPFGMVYLTNMYDYGAEKSANEMYHQWFGQGEYLNALTSEKGPAPGFLTGGPNQNYSGDEAIATGPPMKAYVDSAGTEIPSWEITEPAIYYQAAYIKLLSRFIAVEDE</sequence>
<organism evidence="6 7">
    <name type="scientific">Leptolyngbya cf. ectocarpi LEGE 11479</name>
    <dbReference type="NCBI Taxonomy" id="1828722"/>
    <lineage>
        <taxon>Bacteria</taxon>
        <taxon>Bacillati</taxon>
        <taxon>Cyanobacteriota</taxon>
        <taxon>Cyanophyceae</taxon>
        <taxon>Leptolyngbyales</taxon>
        <taxon>Leptolyngbyaceae</taxon>
        <taxon>Leptolyngbya group</taxon>
        <taxon>Leptolyngbya</taxon>
    </lineage>
</organism>
<protein>
    <submittedName>
        <fullName evidence="6">Glycoside hydrolase family 9 protein</fullName>
    </submittedName>
</protein>
<dbReference type="Pfam" id="PF02927">
    <property type="entry name" value="CelD_N"/>
    <property type="match status" value="1"/>
</dbReference>
<evidence type="ECO:0000259" key="4">
    <source>
        <dbReference type="Pfam" id="PF00759"/>
    </source>
</evidence>
<keyword evidence="2" id="KW-0119">Carbohydrate metabolism</keyword>
<dbReference type="GO" id="GO:0008810">
    <property type="term" value="F:cellulase activity"/>
    <property type="evidence" value="ECO:0007669"/>
    <property type="project" value="InterPro"/>
</dbReference>
<keyword evidence="3" id="KW-0624">Polysaccharide degradation</keyword>
<proteinExistence type="inferred from homology"/>
<accession>A0A928ZRK5</accession>
<evidence type="ECO:0000313" key="7">
    <source>
        <dbReference type="Proteomes" id="UP000615026"/>
    </source>
</evidence>
<gene>
    <name evidence="6" type="ORF">IQ260_08485</name>
</gene>
<name>A0A928ZRK5_LEPEC</name>
<dbReference type="PROSITE" id="PS51257">
    <property type="entry name" value="PROKAR_LIPOPROTEIN"/>
    <property type="match status" value="1"/>
</dbReference>
<dbReference type="InterPro" id="IPR004197">
    <property type="entry name" value="Cellulase_Ig-like"/>
</dbReference>
<dbReference type="InterPro" id="IPR008928">
    <property type="entry name" value="6-hairpin_glycosidase_sf"/>
</dbReference>
<dbReference type="SUPFAM" id="SSF48208">
    <property type="entry name" value="Six-hairpin glycosidases"/>
    <property type="match status" value="1"/>
</dbReference>
<dbReference type="Gene3D" id="2.60.40.10">
    <property type="entry name" value="Immunoglobulins"/>
    <property type="match status" value="1"/>
</dbReference>
<dbReference type="InterPro" id="IPR014756">
    <property type="entry name" value="Ig_E-set"/>
</dbReference>
<dbReference type="Proteomes" id="UP000615026">
    <property type="component" value="Unassembled WGS sequence"/>
</dbReference>
<evidence type="ECO:0000256" key="1">
    <source>
        <dbReference type="ARBA" id="ARBA00007072"/>
    </source>
</evidence>
<dbReference type="EMBL" id="JADEXP010000054">
    <property type="protein sequence ID" value="MBE9066688.1"/>
    <property type="molecule type" value="Genomic_DNA"/>
</dbReference>
<evidence type="ECO:0000256" key="3">
    <source>
        <dbReference type="ARBA" id="ARBA00023326"/>
    </source>
</evidence>